<dbReference type="OrthoDB" id="7409794at2"/>
<dbReference type="AlphaFoldDB" id="A0A3N5DI80"/>
<accession>A0A3N5DI80</accession>
<proteinExistence type="predicted"/>
<comment type="caution">
    <text evidence="2">The sequence shown here is derived from an EMBL/GenBank/DDBJ whole genome shotgun (WGS) entry which is preliminary data.</text>
</comment>
<dbReference type="InterPro" id="IPR012495">
    <property type="entry name" value="TadE-like_dom"/>
</dbReference>
<protein>
    <submittedName>
        <fullName evidence="2">Pilus assembly protein</fullName>
    </submittedName>
</protein>
<organism evidence="2 3">
    <name type="scientific">Aurantiacibacter spongiae</name>
    <dbReference type="NCBI Taxonomy" id="2488860"/>
    <lineage>
        <taxon>Bacteria</taxon>
        <taxon>Pseudomonadati</taxon>
        <taxon>Pseudomonadota</taxon>
        <taxon>Alphaproteobacteria</taxon>
        <taxon>Sphingomonadales</taxon>
        <taxon>Erythrobacteraceae</taxon>
        <taxon>Aurantiacibacter</taxon>
    </lineage>
</organism>
<dbReference type="Pfam" id="PF07811">
    <property type="entry name" value="TadE"/>
    <property type="match status" value="1"/>
</dbReference>
<dbReference type="RefSeq" id="WP_123877699.1">
    <property type="nucleotide sequence ID" value="NZ_RPFZ01000001.1"/>
</dbReference>
<feature type="domain" description="TadE-like" evidence="1">
    <location>
        <begin position="20"/>
        <end position="61"/>
    </location>
</feature>
<dbReference type="EMBL" id="RPFZ01000001">
    <property type="protein sequence ID" value="RPF70335.1"/>
    <property type="molecule type" value="Genomic_DNA"/>
</dbReference>
<evidence type="ECO:0000313" key="2">
    <source>
        <dbReference type="EMBL" id="RPF70335.1"/>
    </source>
</evidence>
<gene>
    <name evidence="2" type="ORF">EG799_00830</name>
</gene>
<keyword evidence="3" id="KW-1185">Reference proteome</keyword>
<name>A0A3N5DI80_9SPHN</name>
<reference evidence="2 3" key="1">
    <citation type="submission" date="2018-11" db="EMBL/GenBank/DDBJ databases">
        <title>Erythrobacter spongiae sp. nov., isolated from a marine sponge.</title>
        <authorList>
            <person name="Zhuang L."/>
            <person name="Luo L."/>
        </authorList>
    </citation>
    <scope>NUCLEOTIDE SEQUENCE [LARGE SCALE GENOMIC DNA]</scope>
    <source>
        <strain evidence="2 3">HN-E23</strain>
    </source>
</reference>
<dbReference type="Proteomes" id="UP000275232">
    <property type="component" value="Unassembled WGS sequence"/>
</dbReference>
<evidence type="ECO:0000313" key="3">
    <source>
        <dbReference type="Proteomes" id="UP000275232"/>
    </source>
</evidence>
<sequence length="171" mass="18090">MMRWLARTVRPTALDADERGSMAIETAIVAPVLLCMALGGFEVSSMVARQTELQSAAAEAAAVVRAVSPETAAERRTVRNIVATSICGNDTPDTSGDAATCGASNQTSVTVTPLVRCGTATSYVASGTDCGAQATYKFIRVDLADRYDPIWTKWGITNGFNYNMSRTVQVG</sequence>
<evidence type="ECO:0000259" key="1">
    <source>
        <dbReference type="Pfam" id="PF07811"/>
    </source>
</evidence>